<organism evidence="1 2">
    <name type="scientific">Alternaria arborescens</name>
    <dbReference type="NCBI Taxonomy" id="156630"/>
    <lineage>
        <taxon>Eukaryota</taxon>
        <taxon>Fungi</taxon>
        <taxon>Dikarya</taxon>
        <taxon>Ascomycota</taxon>
        <taxon>Pezizomycotina</taxon>
        <taxon>Dothideomycetes</taxon>
        <taxon>Pleosporomycetidae</taxon>
        <taxon>Pleosporales</taxon>
        <taxon>Pleosporineae</taxon>
        <taxon>Pleosporaceae</taxon>
        <taxon>Alternaria</taxon>
        <taxon>Alternaria sect. Alternaria</taxon>
    </lineage>
</organism>
<evidence type="ECO:0000313" key="1">
    <source>
        <dbReference type="EMBL" id="RYO55534.1"/>
    </source>
</evidence>
<accession>A0A4Q4RFP6</accession>
<name>A0A4Q4RFP6_9PLEO</name>
<dbReference type="EMBL" id="PEJP01000037">
    <property type="protein sequence ID" value="RYO55534.1"/>
    <property type="molecule type" value="Genomic_DNA"/>
</dbReference>
<keyword evidence="2" id="KW-1185">Reference proteome</keyword>
<dbReference type="Proteomes" id="UP000293823">
    <property type="component" value="Unassembled WGS sequence"/>
</dbReference>
<gene>
    <name evidence="1" type="ORF">AA0113_g8803</name>
</gene>
<sequence length="142" mass="16204">MNSSTPYNFTLLDPYDYRDDNCSSMMAIWSYLQYNTTGETKYYLGYDTNESVYQSIIRGFEAIKNGSLEAPPMNQSFWDWSINDGDLRRIISNRGWDDCPAEMCKVIGWEGSPDLAGVDAGHIHNTGYLDHSLPLWDTHGQP</sequence>
<evidence type="ECO:0000313" key="2">
    <source>
        <dbReference type="Proteomes" id="UP000293823"/>
    </source>
</evidence>
<reference evidence="2" key="1">
    <citation type="journal article" date="2019" name="bioRxiv">
        <title>Genomics, evolutionary history and diagnostics of the Alternaria alternata species group including apple and Asian pear pathotypes.</title>
        <authorList>
            <person name="Armitage A.D."/>
            <person name="Cockerton H.M."/>
            <person name="Sreenivasaprasad S."/>
            <person name="Woodhall J.W."/>
            <person name="Lane C.R."/>
            <person name="Harrison R.J."/>
            <person name="Clarkson J.P."/>
        </authorList>
    </citation>
    <scope>NUCLEOTIDE SEQUENCE [LARGE SCALE GENOMIC DNA]</scope>
    <source>
        <strain evidence="2">RGR 97.0016</strain>
    </source>
</reference>
<dbReference type="AlphaFoldDB" id="A0A4Q4RFP6"/>
<protein>
    <submittedName>
        <fullName evidence="1">Uncharacterized protein</fullName>
    </submittedName>
</protein>
<proteinExistence type="predicted"/>
<dbReference type="OrthoDB" id="4582561at2759"/>
<comment type="caution">
    <text evidence="1">The sequence shown here is derived from an EMBL/GenBank/DDBJ whole genome shotgun (WGS) entry which is preliminary data.</text>
</comment>